<dbReference type="InterPro" id="IPR036286">
    <property type="entry name" value="LexA/Signal_pep-like_sf"/>
</dbReference>
<accession>A0A972FSD9</accession>
<dbReference type="RefSeq" id="WP_169527601.1">
    <property type="nucleotide sequence ID" value="NZ_JAAMPU010000106.1"/>
</dbReference>
<reference evidence="2" key="1">
    <citation type="submission" date="2020-02" db="EMBL/GenBank/DDBJ databases">
        <title>Flavobacterium sp. genome.</title>
        <authorList>
            <person name="Jung H.S."/>
            <person name="Baek J.H."/>
            <person name="Jeon C.O."/>
        </authorList>
    </citation>
    <scope>NUCLEOTIDE SEQUENCE</scope>
    <source>
        <strain evidence="2">SE-s28</strain>
    </source>
</reference>
<evidence type="ECO:0000313" key="2">
    <source>
        <dbReference type="EMBL" id="NMH28489.1"/>
    </source>
</evidence>
<dbReference type="InterPro" id="IPR015927">
    <property type="entry name" value="Peptidase_S24_S26A/B/C"/>
</dbReference>
<comment type="caution">
    <text evidence="2">The sequence shown here is derived from an EMBL/GenBank/DDBJ whole genome shotgun (WGS) entry which is preliminary data.</text>
</comment>
<evidence type="ECO:0000259" key="1">
    <source>
        <dbReference type="Pfam" id="PF00717"/>
    </source>
</evidence>
<evidence type="ECO:0000313" key="3">
    <source>
        <dbReference type="Proteomes" id="UP000712080"/>
    </source>
</evidence>
<keyword evidence="3" id="KW-1185">Reference proteome</keyword>
<dbReference type="Pfam" id="PF00717">
    <property type="entry name" value="Peptidase_S24"/>
    <property type="match status" value="1"/>
</dbReference>
<feature type="domain" description="Peptidase S24/S26A/S26B/S26C" evidence="1">
    <location>
        <begin position="8"/>
        <end position="82"/>
    </location>
</feature>
<sequence>MAFLGTTDDYYEPTISLDREVKGNRPFNVSYLRVSGLLDNNEGIINGDIIVVDIGLKITHEDLVAVKLDGSFRIVRVLIEQEVAYMLENGFKTLMEGIEVCGVITHSLKTIKQAI</sequence>
<organism evidence="2 3">
    <name type="scientific">Flavobacterium silvaticum</name>
    <dbReference type="NCBI Taxonomy" id="1852020"/>
    <lineage>
        <taxon>Bacteria</taxon>
        <taxon>Pseudomonadati</taxon>
        <taxon>Bacteroidota</taxon>
        <taxon>Flavobacteriia</taxon>
        <taxon>Flavobacteriales</taxon>
        <taxon>Flavobacteriaceae</taxon>
        <taxon>Flavobacterium</taxon>
    </lineage>
</organism>
<name>A0A972FSD9_9FLAO</name>
<protein>
    <recommendedName>
        <fullName evidence="1">Peptidase S24/S26A/S26B/S26C domain-containing protein</fullName>
    </recommendedName>
</protein>
<dbReference type="Gene3D" id="2.10.109.10">
    <property type="entry name" value="Umud Fragment, subunit A"/>
    <property type="match status" value="1"/>
</dbReference>
<proteinExistence type="predicted"/>
<gene>
    <name evidence="2" type="ORF">G6047_10640</name>
</gene>
<dbReference type="Proteomes" id="UP000712080">
    <property type="component" value="Unassembled WGS sequence"/>
</dbReference>
<dbReference type="SUPFAM" id="SSF51306">
    <property type="entry name" value="LexA/Signal peptidase"/>
    <property type="match status" value="1"/>
</dbReference>
<dbReference type="EMBL" id="JAAMPU010000106">
    <property type="protein sequence ID" value="NMH28489.1"/>
    <property type="molecule type" value="Genomic_DNA"/>
</dbReference>
<dbReference type="AlphaFoldDB" id="A0A972FSD9"/>